<keyword evidence="4" id="KW-1185">Reference proteome</keyword>
<dbReference type="RefSeq" id="WP_074604846.1">
    <property type="nucleotide sequence ID" value="NZ_FNGY01000001.1"/>
</dbReference>
<protein>
    <submittedName>
        <fullName evidence="3">Protein SCO1/2</fullName>
    </submittedName>
</protein>
<feature type="transmembrane region" description="Helical" evidence="2">
    <location>
        <begin position="396"/>
        <end position="418"/>
    </location>
</feature>
<dbReference type="AlphaFoldDB" id="A0A1G9LE60"/>
<dbReference type="InterPro" id="IPR003782">
    <property type="entry name" value="SCO1/SenC"/>
</dbReference>
<comment type="similarity">
    <text evidence="1">Belongs to the SCO1/2 family.</text>
</comment>
<name>A0A1G9LE60_9SPHI</name>
<feature type="transmembrane region" description="Helical" evidence="2">
    <location>
        <begin position="442"/>
        <end position="462"/>
    </location>
</feature>
<proteinExistence type="inferred from homology"/>
<dbReference type="Pfam" id="PF02630">
    <property type="entry name" value="SCO1-SenC"/>
    <property type="match status" value="1"/>
</dbReference>
<keyword evidence="2" id="KW-1133">Transmembrane helix</keyword>
<dbReference type="InterPro" id="IPR036249">
    <property type="entry name" value="Thioredoxin-like_sf"/>
</dbReference>
<dbReference type="EMBL" id="FNGY01000001">
    <property type="protein sequence ID" value="SDL60289.1"/>
    <property type="molecule type" value="Genomic_DNA"/>
</dbReference>
<dbReference type="Gene3D" id="3.40.30.10">
    <property type="entry name" value="Glutaredoxin"/>
    <property type="match status" value="1"/>
</dbReference>
<gene>
    <name evidence="3" type="ORF">SAMN05421820_101862</name>
</gene>
<feature type="transmembrane region" description="Helical" evidence="2">
    <location>
        <begin position="497"/>
        <end position="515"/>
    </location>
</feature>
<organism evidence="3 4">
    <name type="scientific">Pedobacter steynii</name>
    <dbReference type="NCBI Taxonomy" id="430522"/>
    <lineage>
        <taxon>Bacteria</taxon>
        <taxon>Pseudomonadati</taxon>
        <taxon>Bacteroidota</taxon>
        <taxon>Sphingobacteriia</taxon>
        <taxon>Sphingobacteriales</taxon>
        <taxon>Sphingobacteriaceae</taxon>
        <taxon>Pedobacter</taxon>
    </lineage>
</organism>
<evidence type="ECO:0000256" key="2">
    <source>
        <dbReference type="SAM" id="Phobius"/>
    </source>
</evidence>
<accession>A0A1G9LE60</accession>
<evidence type="ECO:0000313" key="3">
    <source>
        <dbReference type="EMBL" id="SDL60289.1"/>
    </source>
</evidence>
<dbReference type="SUPFAM" id="SSF52833">
    <property type="entry name" value="Thioredoxin-like"/>
    <property type="match status" value="1"/>
</dbReference>
<reference evidence="4" key="1">
    <citation type="submission" date="2016-10" db="EMBL/GenBank/DDBJ databases">
        <authorList>
            <person name="Varghese N."/>
            <person name="Submissions S."/>
        </authorList>
    </citation>
    <scope>NUCLEOTIDE SEQUENCE [LARGE SCALE GENOMIC DNA]</scope>
    <source>
        <strain evidence="4">DSM 19110</strain>
    </source>
</reference>
<keyword evidence="2" id="KW-0812">Transmembrane</keyword>
<sequence>MKSNSIPGKKKVELGSDRSDQEIGNRIDLIRSGKLSKRLLVELMSERHPVYEERPNFQSTRIKGYAMASFFDVGLPDSALKFVLDELQNGKSAYMVAAAARGLRGAKRPGSQYVNFLLQGMENIRYHDDSMSLEVFKPDWPLEHPTTAKREIFLTFQWLQGYAKGALPELVSFLKDSYDFDPGTKEEIQKTIHIIETDNRKHNLSCCEIESEEENGFSGIWKKLRNIKSIGKLEVENQEGICQPLDAFTNQNPTVVAFFYTRCMNANKCTLTINKLGWLQQDLIRYGLQEKVNLLAFTYDPGYDTAGKMHVFGENRGVIFGPNVHMLRTKPEDFSLVSDFFNLGVNHVNSTVNQHRLELFLLDQKGNVKTSYTRLQWEVEKVSGDIKSLLERSSRFGWLSSSISFFQQVCFPVLLAFFPKCPVCWAVYMSAFGVSGLQSVPYSPWLIPWIVLAIAVNLVILYRKANVRNGLTPFWLSLAGGLLVIVPGYMFSYRFGSMLGIALLLMGALFNSLPYRQWSKWTDFFSSALKELKIASHTKTKIWFKKPLAQK</sequence>
<dbReference type="Proteomes" id="UP000183200">
    <property type="component" value="Unassembled WGS sequence"/>
</dbReference>
<dbReference type="OrthoDB" id="668512at2"/>
<evidence type="ECO:0000313" key="4">
    <source>
        <dbReference type="Proteomes" id="UP000183200"/>
    </source>
</evidence>
<evidence type="ECO:0000256" key="1">
    <source>
        <dbReference type="ARBA" id="ARBA00010996"/>
    </source>
</evidence>
<keyword evidence="2" id="KW-0472">Membrane</keyword>
<feature type="transmembrane region" description="Helical" evidence="2">
    <location>
        <begin position="474"/>
        <end position="491"/>
    </location>
</feature>